<protein>
    <submittedName>
        <fullName evidence="2">Uncharacterized protein</fullName>
    </submittedName>
</protein>
<dbReference type="Proteomes" id="UP000594015">
    <property type="component" value="Chromosome"/>
</dbReference>
<sequence>MGASVSEKFDWDDGCLVVPFYPAQNKTAVYTNPFGDIVLRQHNPDSWKDDEDNVLIFRPEHAEAIVRAIIQEVGLPYVLVPEVAENACSRDTSLKDRTAAERQRRRRKKLRQGRDSNRDDSVAVTGVTSDQPLVLPDRANLVLLRAPDEQGEEKVQHTALTR</sequence>
<proteinExistence type="predicted"/>
<evidence type="ECO:0000313" key="3">
    <source>
        <dbReference type="Proteomes" id="UP000594015"/>
    </source>
</evidence>
<organism evidence="2 3">
    <name type="scientific">Bradyrhizobium arachidis</name>
    <dbReference type="NCBI Taxonomy" id="858423"/>
    <lineage>
        <taxon>Bacteria</taxon>
        <taxon>Pseudomonadati</taxon>
        <taxon>Pseudomonadota</taxon>
        <taxon>Alphaproteobacteria</taxon>
        <taxon>Hyphomicrobiales</taxon>
        <taxon>Nitrobacteraceae</taxon>
        <taxon>Bradyrhizobium</taxon>
    </lineage>
</organism>
<gene>
    <name evidence="2" type="ORF">WN72_25730</name>
</gene>
<feature type="compositionally biased region" description="Basic and acidic residues" evidence="1">
    <location>
        <begin position="112"/>
        <end position="121"/>
    </location>
</feature>
<dbReference type="AlphaFoldDB" id="A0AAE7NV30"/>
<reference evidence="2 3" key="1">
    <citation type="submission" date="2018-06" db="EMBL/GenBank/DDBJ databases">
        <title>Comparative genomics of Bradyrhizobium nodulating Arachidis hypogaea.</title>
        <authorList>
            <person name="Li Y."/>
        </authorList>
    </citation>
    <scope>NUCLEOTIDE SEQUENCE [LARGE SCALE GENOMIC DNA]</scope>
    <source>
        <strain evidence="2 3">CCBAU 051107</strain>
    </source>
</reference>
<dbReference type="EMBL" id="CP030050">
    <property type="protein sequence ID" value="QOZ69334.1"/>
    <property type="molecule type" value="Genomic_DNA"/>
</dbReference>
<evidence type="ECO:0000313" key="2">
    <source>
        <dbReference type="EMBL" id="QOZ69334.1"/>
    </source>
</evidence>
<accession>A0AAE7NV30</accession>
<feature type="region of interest" description="Disordered" evidence="1">
    <location>
        <begin position="95"/>
        <end position="130"/>
    </location>
</feature>
<name>A0AAE7NV30_9BRAD</name>
<dbReference type="KEGG" id="barh:WN72_25730"/>
<evidence type="ECO:0000256" key="1">
    <source>
        <dbReference type="SAM" id="MobiDB-lite"/>
    </source>
</evidence>